<reference evidence="6 7" key="1">
    <citation type="journal article" date="2019" name="Int. J. Syst. Evol. Microbiol.">
        <title>The Global Catalogue of Microorganisms (GCM) 10K type strain sequencing project: providing services to taxonomists for standard genome sequencing and annotation.</title>
        <authorList>
            <consortium name="The Broad Institute Genomics Platform"/>
            <consortium name="The Broad Institute Genome Sequencing Center for Infectious Disease"/>
            <person name="Wu L."/>
            <person name="Ma J."/>
        </authorList>
    </citation>
    <scope>NUCLEOTIDE SEQUENCE [LARGE SCALE GENOMIC DNA]</scope>
    <source>
        <strain evidence="6 7">JCM 15896</strain>
    </source>
</reference>
<dbReference type="SMART" id="SM00448">
    <property type="entry name" value="REC"/>
    <property type="match status" value="1"/>
</dbReference>
<sequence length="212" mass="23193">MAYFLIADDHPLFREALKAALQSRFEGAQFVESDNLSSTLAAIQSHTGIELVLLDLNMPECEDFNGLIQVRQRFPNLPVMVISASDSPQTVAKAMGYGANAFVSKVAAIDTVVKAIQAVLAGDTWIPSELQDQYEGVCQEQKEISAKVAALTPKQFEVLTCLQAGKLNKQIAEEMQVTEATVKAHISVIFKKLSVNTRTQAVLLVEKLHSDM</sequence>
<dbReference type="InterPro" id="IPR058245">
    <property type="entry name" value="NreC/VraR/RcsB-like_REC"/>
</dbReference>
<dbReference type="InterPro" id="IPR011006">
    <property type="entry name" value="CheY-like_superfamily"/>
</dbReference>
<dbReference type="SUPFAM" id="SSF52172">
    <property type="entry name" value="CheY-like"/>
    <property type="match status" value="1"/>
</dbReference>
<dbReference type="CDD" id="cd06170">
    <property type="entry name" value="LuxR_C_like"/>
    <property type="match status" value="1"/>
</dbReference>
<evidence type="ECO:0000259" key="5">
    <source>
        <dbReference type="PROSITE" id="PS50110"/>
    </source>
</evidence>
<accession>A0ABN1LCT0</accession>
<gene>
    <name evidence="6" type="ORF">GCM10009114_02580</name>
</gene>
<evidence type="ECO:0000313" key="7">
    <source>
        <dbReference type="Proteomes" id="UP001500359"/>
    </source>
</evidence>
<evidence type="ECO:0000256" key="3">
    <source>
        <dbReference type="PROSITE-ProRule" id="PRU00169"/>
    </source>
</evidence>
<organism evidence="6 7">
    <name type="scientific">Aliiglaciecola litoralis</name>
    <dbReference type="NCBI Taxonomy" id="582857"/>
    <lineage>
        <taxon>Bacteria</taxon>
        <taxon>Pseudomonadati</taxon>
        <taxon>Pseudomonadota</taxon>
        <taxon>Gammaproteobacteria</taxon>
        <taxon>Alteromonadales</taxon>
        <taxon>Alteromonadaceae</taxon>
        <taxon>Aliiglaciecola</taxon>
    </lineage>
</organism>
<dbReference type="PROSITE" id="PS50043">
    <property type="entry name" value="HTH_LUXR_2"/>
    <property type="match status" value="1"/>
</dbReference>
<dbReference type="InterPro" id="IPR051015">
    <property type="entry name" value="EvgA-like"/>
</dbReference>
<name>A0ABN1LCT0_9ALTE</name>
<feature type="modified residue" description="4-aspartylphosphate" evidence="3">
    <location>
        <position position="55"/>
    </location>
</feature>
<feature type="domain" description="HTH luxR-type" evidence="4">
    <location>
        <begin position="144"/>
        <end position="209"/>
    </location>
</feature>
<dbReference type="Pfam" id="PF00196">
    <property type="entry name" value="GerE"/>
    <property type="match status" value="1"/>
</dbReference>
<comment type="caution">
    <text evidence="6">The sequence shown here is derived from an EMBL/GenBank/DDBJ whole genome shotgun (WGS) entry which is preliminary data.</text>
</comment>
<dbReference type="PROSITE" id="PS50110">
    <property type="entry name" value="RESPONSE_REGULATORY"/>
    <property type="match status" value="1"/>
</dbReference>
<dbReference type="Gene3D" id="3.40.50.2300">
    <property type="match status" value="1"/>
</dbReference>
<dbReference type="InterPro" id="IPR001789">
    <property type="entry name" value="Sig_transdc_resp-reg_receiver"/>
</dbReference>
<dbReference type="PANTHER" id="PTHR45566:SF1">
    <property type="entry name" value="HTH-TYPE TRANSCRIPTIONAL REGULATOR YHJB-RELATED"/>
    <property type="match status" value="1"/>
</dbReference>
<protein>
    <submittedName>
        <fullName evidence="6">Response regulator transcription factor</fullName>
    </submittedName>
</protein>
<dbReference type="SMART" id="SM00421">
    <property type="entry name" value="HTH_LUXR"/>
    <property type="match status" value="1"/>
</dbReference>
<dbReference type="SUPFAM" id="SSF46894">
    <property type="entry name" value="C-terminal effector domain of the bipartite response regulators"/>
    <property type="match status" value="1"/>
</dbReference>
<evidence type="ECO:0000259" key="4">
    <source>
        <dbReference type="PROSITE" id="PS50043"/>
    </source>
</evidence>
<dbReference type="PRINTS" id="PR00038">
    <property type="entry name" value="HTHLUXR"/>
</dbReference>
<dbReference type="Proteomes" id="UP001500359">
    <property type="component" value="Unassembled WGS sequence"/>
</dbReference>
<dbReference type="RefSeq" id="WP_343855818.1">
    <property type="nucleotide sequence ID" value="NZ_BAAAFD010000001.1"/>
</dbReference>
<dbReference type="InterPro" id="IPR016032">
    <property type="entry name" value="Sig_transdc_resp-reg_C-effctor"/>
</dbReference>
<dbReference type="InterPro" id="IPR000792">
    <property type="entry name" value="Tscrpt_reg_LuxR_C"/>
</dbReference>
<feature type="domain" description="Response regulatory" evidence="5">
    <location>
        <begin position="3"/>
        <end position="120"/>
    </location>
</feature>
<evidence type="ECO:0000256" key="1">
    <source>
        <dbReference type="ARBA" id="ARBA00022553"/>
    </source>
</evidence>
<dbReference type="CDD" id="cd17535">
    <property type="entry name" value="REC_NarL-like"/>
    <property type="match status" value="1"/>
</dbReference>
<keyword evidence="1 3" id="KW-0597">Phosphoprotein</keyword>
<evidence type="ECO:0000256" key="2">
    <source>
        <dbReference type="ARBA" id="ARBA00023125"/>
    </source>
</evidence>
<keyword evidence="2" id="KW-0238">DNA-binding</keyword>
<proteinExistence type="predicted"/>
<dbReference type="EMBL" id="BAAAFD010000001">
    <property type="protein sequence ID" value="GAA0852483.1"/>
    <property type="molecule type" value="Genomic_DNA"/>
</dbReference>
<dbReference type="PANTHER" id="PTHR45566">
    <property type="entry name" value="HTH-TYPE TRANSCRIPTIONAL REGULATOR YHJB-RELATED"/>
    <property type="match status" value="1"/>
</dbReference>
<keyword evidence="7" id="KW-1185">Reference proteome</keyword>
<dbReference type="Pfam" id="PF00072">
    <property type="entry name" value="Response_reg"/>
    <property type="match status" value="1"/>
</dbReference>
<evidence type="ECO:0000313" key="6">
    <source>
        <dbReference type="EMBL" id="GAA0852483.1"/>
    </source>
</evidence>